<dbReference type="OrthoDB" id="441329at2759"/>
<dbReference type="InterPro" id="IPR036612">
    <property type="entry name" value="KH_dom_type_1_sf"/>
</dbReference>
<dbReference type="AlphaFoldDB" id="T2M3N5"/>
<name>T2M3N5_HYDVU</name>
<dbReference type="SUPFAM" id="SSF54791">
    <property type="entry name" value="Eukaryotic type KH-domain (KH-domain type I)"/>
    <property type="match status" value="3"/>
</dbReference>
<evidence type="ECO:0000256" key="1">
    <source>
        <dbReference type="ARBA" id="ARBA00022737"/>
    </source>
</evidence>
<dbReference type="Gene3D" id="3.30.1370.10">
    <property type="entry name" value="K Homology domain, type 1"/>
    <property type="match status" value="3"/>
</dbReference>
<evidence type="ECO:0000313" key="5">
    <source>
        <dbReference type="EMBL" id="CDG66567.1"/>
    </source>
</evidence>
<dbReference type="OMA" id="QMRTNET"/>
<evidence type="ECO:0000256" key="2">
    <source>
        <dbReference type="PROSITE-ProRule" id="PRU00117"/>
    </source>
</evidence>
<dbReference type="KEGG" id="hmg:100212418"/>
<evidence type="ECO:0000259" key="4">
    <source>
        <dbReference type="SMART" id="SM00322"/>
    </source>
</evidence>
<dbReference type="PROSITE" id="PS50084">
    <property type="entry name" value="KH_TYPE_1"/>
    <property type="match status" value="3"/>
</dbReference>
<feature type="domain" description="K Homology" evidence="4">
    <location>
        <begin position="131"/>
        <end position="204"/>
    </location>
</feature>
<gene>
    <name evidence="5" type="primary">NOVA2</name>
</gene>
<dbReference type="InterPro" id="IPR004087">
    <property type="entry name" value="KH_dom"/>
</dbReference>
<evidence type="ECO:0000256" key="3">
    <source>
        <dbReference type="SAM" id="MobiDB-lite"/>
    </source>
</evidence>
<protein>
    <submittedName>
        <fullName evidence="5">RNA-binding protein Nova-2</fullName>
    </submittedName>
</protein>
<feature type="domain" description="K Homology" evidence="4">
    <location>
        <begin position="43"/>
        <end position="116"/>
    </location>
</feature>
<dbReference type="PANTHER" id="PTHR10288">
    <property type="entry name" value="KH DOMAIN CONTAINING RNA BINDING PROTEIN"/>
    <property type="match status" value="1"/>
</dbReference>
<keyword evidence="1" id="KW-0677">Repeat</keyword>
<organism evidence="5">
    <name type="scientific">Hydra vulgaris</name>
    <name type="common">Hydra</name>
    <name type="synonym">Hydra attenuata</name>
    <dbReference type="NCBI Taxonomy" id="6087"/>
    <lineage>
        <taxon>Eukaryota</taxon>
        <taxon>Metazoa</taxon>
        <taxon>Cnidaria</taxon>
        <taxon>Hydrozoa</taxon>
        <taxon>Hydroidolina</taxon>
        <taxon>Anthoathecata</taxon>
        <taxon>Aplanulata</taxon>
        <taxon>Hydridae</taxon>
        <taxon>Hydra</taxon>
    </lineage>
</organism>
<dbReference type="InterPro" id="IPR004088">
    <property type="entry name" value="KH_dom_type_1"/>
</dbReference>
<dbReference type="GO" id="GO:0003723">
    <property type="term" value="F:RNA binding"/>
    <property type="evidence" value="ECO:0007669"/>
    <property type="project" value="UniProtKB-UniRule"/>
</dbReference>
<accession>T2M3N5</accession>
<keyword evidence="2" id="KW-0694">RNA-binding</keyword>
<dbReference type="InterPro" id="IPR047275">
    <property type="entry name" value="KH-I_NOVA_rpt1"/>
</dbReference>
<feature type="compositionally biased region" description="Basic and acidic residues" evidence="3">
    <location>
        <begin position="25"/>
        <end position="34"/>
    </location>
</feature>
<dbReference type="SMART" id="SM00322">
    <property type="entry name" value="KH"/>
    <property type="match status" value="3"/>
</dbReference>
<reference evidence="5" key="1">
    <citation type="journal article" date="2013" name="Genome Biol. Evol.">
        <title>Punctuated emergences of genetic and phenotypic innovations in eumetazoan, bilaterian, euteleostome, and hominidae ancestors.</title>
        <authorList>
            <person name="Wenger Y."/>
            <person name="Galliot B."/>
        </authorList>
    </citation>
    <scope>NUCLEOTIDE SEQUENCE</scope>
    <source>
        <tissue evidence="5">Whole animals</tissue>
    </source>
</reference>
<dbReference type="Pfam" id="PF00013">
    <property type="entry name" value="KH_1"/>
    <property type="match status" value="3"/>
</dbReference>
<proteinExistence type="evidence at transcript level"/>
<feature type="domain" description="K Homology" evidence="4">
    <location>
        <begin position="313"/>
        <end position="386"/>
    </location>
</feature>
<dbReference type="EMBL" id="HAAD01000335">
    <property type="protein sequence ID" value="CDG66567.1"/>
    <property type="molecule type" value="mRNA"/>
</dbReference>
<feature type="region of interest" description="Disordered" evidence="3">
    <location>
        <begin position="1"/>
        <end position="43"/>
    </location>
</feature>
<feature type="compositionally biased region" description="Basic and acidic residues" evidence="3">
    <location>
        <begin position="1"/>
        <end position="10"/>
    </location>
</feature>
<sequence>MSEEYSYREDDVPEEGAYTSSRKRAYNDEGSERHSSKRTHTESTPLLKVLIPNYAAGAIIGKGGANIGELQSRYGAKIRLSPNGEFYPGTEERIVILTGDVSQIIDLHNYIIDKVHADSMEGPKGMRDEDRGQKVKIVCPNATAGLVIGRGGSTIKSLQEETKAKIMISGRDESKVMGERIITIAGNTEQRIEASRQVIGKIAADAENMSNKNLTYSGSGRNSNGVSNYSHLGNNDIGQTLQGSFSALGSMLGNLQHNQKSQQLLSSLTQNPLALLSQSGLANQLGLGGGSNSGGGFGQMGQNFGSVTNQIKTTVSIQMEIPDVLVGAILGKHGKTVHEFIQFSGAKIQFSAKNDFAPGTTDRILTIQGDLNQTQIAYFLINQKIMQAENELGSGLQQRR</sequence>
<dbReference type="CDD" id="cd22435">
    <property type="entry name" value="KH-I_NOVA_rpt1"/>
    <property type="match status" value="1"/>
</dbReference>